<dbReference type="Pfam" id="PF00494">
    <property type="entry name" value="SQS_PSY"/>
    <property type="match status" value="1"/>
</dbReference>
<dbReference type="HOGENOM" id="CLU_037269_6_1_5"/>
<proteinExistence type="predicted"/>
<evidence type="ECO:0008006" key="3">
    <source>
        <dbReference type="Google" id="ProtNLM"/>
    </source>
</evidence>
<evidence type="ECO:0000313" key="1">
    <source>
        <dbReference type="EMBL" id="ABV93437.1"/>
    </source>
</evidence>
<gene>
    <name evidence="1" type="ordered locus">Dshi_1695</name>
</gene>
<dbReference type="InterPro" id="IPR002060">
    <property type="entry name" value="Squ/phyt_synthse"/>
</dbReference>
<dbReference type="eggNOG" id="COG1562">
    <property type="taxonomic scope" value="Bacteria"/>
</dbReference>
<sequence>MSLEACAGLVERGDPDRFLATMAAPVPARRVLFPLYAFNIEVSRAPWLTEEPMIAEMRLQWWRDVLEEIRSGARVRSHEVATPLAEVLDAEAVAVLDRLVAARRWEVYRDPFEDQAAFDAYLEETGAGLVWAAGRALGAEAAAEPVLREQGWAAALARYLQAVPDLEARGRIPLVDGRAEAVAELARRGLARLAEARGARGMVPVAARAALFAGWQAETILRQATEAPGLVAAGGLGLSEFAKRARLAWVSATGRW</sequence>
<dbReference type="KEGG" id="dsh:Dshi_1695"/>
<dbReference type="SUPFAM" id="SSF48576">
    <property type="entry name" value="Terpenoid synthases"/>
    <property type="match status" value="1"/>
</dbReference>
<accession>A8LLQ9</accession>
<keyword evidence="2" id="KW-1185">Reference proteome</keyword>
<dbReference type="RefSeq" id="WP_012178367.1">
    <property type="nucleotide sequence ID" value="NC_009952.1"/>
</dbReference>
<dbReference type="AlphaFoldDB" id="A8LLQ9"/>
<dbReference type="EMBL" id="CP000830">
    <property type="protein sequence ID" value="ABV93437.1"/>
    <property type="molecule type" value="Genomic_DNA"/>
</dbReference>
<dbReference type="STRING" id="398580.Dshi_1695"/>
<organism evidence="1 2">
    <name type="scientific">Dinoroseobacter shibae (strain DSM 16493 / NCIMB 14021 / DFL 12)</name>
    <dbReference type="NCBI Taxonomy" id="398580"/>
    <lineage>
        <taxon>Bacteria</taxon>
        <taxon>Pseudomonadati</taxon>
        <taxon>Pseudomonadota</taxon>
        <taxon>Alphaproteobacteria</taxon>
        <taxon>Rhodobacterales</taxon>
        <taxon>Roseobacteraceae</taxon>
        <taxon>Dinoroseobacter</taxon>
    </lineage>
</organism>
<reference evidence="2" key="1">
    <citation type="journal article" date="2010" name="ISME J.">
        <title>The complete genome sequence of the algal symbiont Dinoroseobacter shibae: a hitchhiker's guide to life in the sea.</title>
        <authorList>
            <person name="Wagner-Dobler I."/>
            <person name="Ballhausen B."/>
            <person name="Berger M."/>
            <person name="Brinkhoff T."/>
            <person name="Buchholz I."/>
            <person name="Bunk B."/>
            <person name="Cypionka H."/>
            <person name="Daniel R."/>
            <person name="Drepper T."/>
            <person name="Gerdts G."/>
            <person name="Hahnke S."/>
            <person name="Han C."/>
            <person name="Jahn D."/>
            <person name="Kalhoefer D."/>
            <person name="Kiss H."/>
            <person name="Klenk H.P."/>
            <person name="Kyrpides N."/>
            <person name="Liebl W."/>
            <person name="Liesegang H."/>
            <person name="Meincke L."/>
            <person name="Pati A."/>
            <person name="Petersen J."/>
            <person name="Piekarski T."/>
            <person name="Pommerenke C."/>
            <person name="Pradella S."/>
            <person name="Pukall R."/>
            <person name="Rabus R."/>
            <person name="Stackebrandt E."/>
            <person name="Thole S."/>
            <person name="Thompson L."/>
            <person name="Tielen P."/>
            <person name="Tomasch J."/>
            <person name="von Jan M."/>
            <person name="Wanphrut N."/>
            <person name="Wichels A."/>
            <person name="Zech H."/>
            <person name="Simon M."/>
        </authorList>
    </citation>
    <scope>NUCLEOTIDE SEQUENCE [LARGE SCALE GENOMIC DNA]</scope>
    <source>
        <strain evidence="2">DSM 16493 / NCIMB 14021 / DFL 12</strain>
    </source>
</reference>
<name>A8LLQ9_DINSH</name>
<dbReference type="OrthoDB" id="9814909at2"/>
<dbReference type="Proteomes" id="UP000006833">
    <property type="component" value="Chromosome"/>
</dbReference>
<dbReference type="InterPro" id="IPR008949">
    <property type="entry name" value="Isoprenoid_synthase_dom_sf"/>
</dbReference>
<dbReference type="Gene3D" id="1.10.600.10">
    <property type="entry name" value="Farnesyl Diphosphate Synthase"/>
    <property type="match status" value="1"/>
</dbReference>
<protein>
    <recommendedName>
        <fullName evidence="3">Phytoene synthase</fullName>
    </recommendedName>
</protein>
<evidence type="ECO:0000313" key="2">
    <source>
        <dbReference type="Proteomes" id="UP000006833"/>
    </source>
</evidence>